<feature type="compositionally biased region" description="Basic and acidic residues" evidence="1">
    <location>
        <begin position="118"/>
        <end position="145"/>
    </location>
</feature>
<gene>
    <name evidence="2" type="ORF">COT82_02785</name>
</gene>
<dbReference type="EMBL" id="PFAA01000052">
    <property type="protein sequence ID" value="PIT96526.1"/>
    <property type="molecule type" value="Genomic_DNA"/>
</dbReference>
<proteinExistence type="predicted"/>
<evidence type="ECO:0000256" key="1">
    <source>
        <dbReference type="SAM" id="MobiDB-lite"/>
    </source>
</evidence>
<comment type="caution">
    <text evidence="2">The sequence shown here is derived from an EMBL/GenBank/DDBJ whole genome shotgun (WGS) entry which is preliminary data.</text>
</comment>
<organism evidence="2 3">
    <name type="scientific">Candidatus Campbellbacteria bacterium CG10_big_fil_rev_8_21_14_0_10_35_52</name>
    <dbReference type="NCBI Taxonomy" id="1974527"/>
    <lineage>
        <taxon>Bacteria</taxon>
        <taxon>Candidatus Campbelliibacteriota</taxon>
    </lineage>
</organism>
<sequence>MGFETPKFEAPKKETGEKSNLNSEQQKMTDADKNKAFETFKKSVGTLEVQTAKLKVKDLTEGLERHKKDPRMLNDMETIKWYEREIALNQRVVNGEKLTDVLDSIRSKEDEERIKEAIKSHNEMKQEGDREKNKEEPTSTPEQKEHPKKFSKVREYLKYIFELSDDDDEIKQGWQEAEANLDYGNQLATMAKLERMATGEHFSQSTKTKNLWRNAIFEIGQEVYSSTRLIDVEALGQSLYEEFMKLNKQMDSVIEDNPSDWSEKDKKNYDKEVLRWQDASNEVLTYGRSENALILLEQNIDNMSRYDRDLREVIEQGAKRKNVSLEYINKTKELIDTNSKKLAAYRRMRDSLYAIEFSK</sequence>
<evidence type="ECO:0000313" key="3">
    <source>
        <dbReference type="Proteomes" id="UP000230481"/>
    </source>
</evidence>
<evidence type="ECO:0000313" key="2">
    <source>
        <dbReference type="EMBL" id="PIT96526.1"/>
    </source>
</evidence>
<feature type="region of interest" description="Disordered" evidence="1">
    <location>
        <begin position="118"/>
        <end position="149"/>
    </location>
</feature>
<feature type="compositionally biased region" description="Basic and acidic residues" evidence="1">
    <location>
        <begin position="1"/>
        <end position="17"/>
    </location>
</feature>
<accession>A0A2M6WV00</accession>
<dbReference type="AlphaFoldDB" id="A0A2M6WV00"/>
<protein>
    <submittedName>
        <fullName evidence="2">Uncharacterized protein</fullName>
    </submittedName>
</protein>
<reference evidence="3" key="1">
    <citation type="submission" date="2017-09" db="EMBL/GenBank/DDBJ databases">
        <title>Depth-based differentiation of microbial function through sediment-hosted aquifers and enrichment of novel symbionts in the deep terrestrial subsurface.</title>
        <authorList>
            <person name="Probst A.J."/>
            <person name="Ladd B."/>
            <person name="Jarett J.K."/>
            <person name="Geller-Mcgrath D.E."/>
            <person name="Sieber C.M.K."/>
            <person name="Emerson J.B."/>
            <person name="Anantharaman K."/>
            <person name="Thomas B.C."/>
            <person name="Malmstrom R."/>
            <person name="Stieglmeier M."/>
            <person name="Klingl A."/>
            <person name="Woyke T."/>
            <person name="Ryan C.M."/>
            <person name="Banfield J.F."/>
        </authorList>
    </citation>
    <scope>NUCLEOTIDE SEQUENCE [LARGE SCALE GENOMIC DNA]</scope>
</reference>
<dbReference type="Proteomes" id="UP000230481">
    <property type="component" value="Unassembled WGS sequence"/>
</dbReference>
<name>A0A2M6WV00_9BACT</name>
<feature type="region of interest" description="Disordered" evidence="1">
    <location>
        <begin position="1"/>
        <end position="32"/>
    </location>
</feature>